<evidence type="ECO:0000313" key="4">
    <source>
        <dbReference type="EMBL" id="KAE9990324.1"/>
    </source>
</evidence>
<keyword evidence="1" id="KW-0732">Signal</keyword>
<protein>
    <submittedName>
        <fullName evidence="3">Uncharacterized protein</fullName>
    </submittedName>
</protein>
<dbReference type="EMBL" id="WNWS01000165">
    <property type="protein sequence ID" value="KAE9976853.1"/>
    <property type="molecule type" value="Genomic_DNA"/>
</dbReference>
<evidence type="ECO:0000313" key="6">
    <source>
        <dbReference type="Proteomes" id="UP000490939"/>
    </source>
</evidence>
<dbReference type="AlphaFoldDB" id="A0A8H3YYS2"/>
<dbReference type="EMBL" id="WNWR01000142">
    <property type="protein sequence ID" value="KAE9990324.1"/>
    <property type="molecule type" value="Genomic_DNA"/>
</dbReference>
<name>A0A8H3YYS2_VENIN</name>
<dbReference type="Proteomes" id="UP000447873">
    <property type="component" value="Unassembled WGS sequence"/>
</dbReference>
<evidence type="ECO:0000313" key="5">
    <source>
        <dbReference type="Proteomes" id="UP000447873"/>
    </source>
</evidence>
<keyword evidence="6" id="KW-1185">Reference proteome</keyword>
<reference evidence="3 5" key="1">
    <citation type="submission" date="2018-12" db="EMBL/GenBank/DDBJ databases">
        <title>Venturia inaequalis Genome Resource.</title>
        <authorList>
            <person name="Lichtner F.J."/>
        </authorList>
    </citation>
    <scope>NUCLEOTIDE SEQUENCE [LARGE SCALE GENOMIC DNA]</scope>
    <source>
        <strain evidence="3 5">120213</strain>
        <strain evidence="2">Bline_iso_100314</strain>
        <strain evidence="4 6">DMI_063113</strain>
    </source>
</reference>
<dbReference type="Proteomes" id="UP000433883">
    <property type="component" value="Unassembled WGS sequence"/>
</dbReference>
<dbReference type="Proteomes" id="UP000490939">
    <property type="component" value="Unassembled WGS sequence"/>
</dbReference>
<feature type="signal peptide" evidence="1">
    <location>
        <begin position="1"/>
        <end position="17"/>
    </location>
</feature>
<evidence type="ECO:0000313" key="3">
    <source>
        <dbReference type="EMBL" id="KAE9976853.1"/>
    </source>
</evidence>
<comment type="caution">
    <text evidence="3">The sequence shown here is derived from an EMBL/GenBank/DDBJ whole genome shotgun (WGS) entry which is preliminary data.</text>
</comment>
<accession>A0A8H3YYS2</accession>
<evidence type="ECO:0000313" key="2">
    <source>
        <dbReference type="EMBL" id="KAE9961599.1"/>
    </source>
</evidence>
<feature type="chain" id="PRO_5044691054" evidence="1">
    <location>
        <begin position="18"/>
        <end position="72"/>
    </location>
</feature>
<proteinExistence type="predicted"/>
<dbReference type="EMBL" id="WNWQ01001397">
    <property type="protein sequence ID" value="KAE9961599.1"/>
    <property type="molecule type" value="Genomic_DNA"/>
</dbReference>
<sequence length="72" mass="7161">MKLATLLSVAFATQITATSIAASVAASSDVCCKAEANIAFKAKKGQSAAAACKAAGGTLRKLTCNCENFCGS</sequence>
<organism evidence="3 5">
    <name type="scientific">Venturia inaequalis</name>
    <name type="common">Apple scab fungus</name>
    <dbReference type="NCBI Taxonomy" id="5025"/>
    <lineage>
        <taxon>Eukaryota</taxon>
        <taxon>Fungi</taxon>
        <taxon>Dikarya</taxon>
        <taxon>Ascomycota</taxon>
        <taxon>Pezizomycotina</taxon>
        <taxon>Dothideomycetes</taxon>
        <taxon>Pleosporomycetidae</taxon>
        <taxon>Venturiales</taxon>
        <taxon>Venturiaceae</taxon>
        <taxon>Venturia</taxon>
    </lineage>
</organism>
<evidence type="ECO:0000256" key="1">
    <source>
        <dbReference type="SAM" id="SignalP"/>
    </source>
</evidence>
<gene>
    <name evidence="2" type="ORF">BLS_001654</name>
    <name evidence="4" type="ORF">EG327_001558</name>
    <name evidence="3" type="ORF">EG328_002381</name>
</gene>